<dbReference type="GO" id="GO:0015293">
    <property type="term" value="F:symporter activity"/>
    <property type="evidence" value="ECO:0007669"/>
    <property type="project" value="InterPro"/>
</dbReference>
<dbReference type="InterPro" id="IPR039672">
    <property type="entry name" value="MFS_2"/>
</dbReference>
<feature type="transmembrane region" description="Helical" evidence="2">
    <location>
        <begin position="41"/>
        <end position="59"/>
    </location>
</feature>
<keyword evidence="2" id="KW-1133">Transmembrane helix</keyword>
<reference evidence="3 4" key="1">
    <citation type="submission" date="2020-08" db="EMBL/GenBank/DDBJ databases">
        <title>The genome sequence of Novosphingobium flavum 4Y4.</title>
        <authorList>
            <person name="Liu Y."/>
        </authorList>
    </citation>
    <scope>NUCLEOTIDE SEQUENCE [LARGE SCALE GENOMIC DNA]</scope>
    <source>
        <strain evidence="3 4">4Y4</strain>
    </source>
</reference>
<feature type="transmembrane region" description="Helical" evidence="2">
    <location>
        <begin position="108"/>
        <end position="131"/>
    </location>
</feature>
<dbReference type="RefSeq" id="WP_185681735.1">
    <property type="nucleotide sequence ID" value="NZ_JACLAU010000001.1"/>
</dbReference>
<dbReference type="SUPFAM" id="SSF103473">
    <property type="entry name" value="MFS general substrate transporter"/>
    <property type="match status" value="1"/>
</dbReference>
<evidence type="ECO:0000256" key="1">
    <source>
        <dbReference type="ARBA" id="ARBA00009617"/>
    </source>
</evidence>
<dbReference type="Proteomes" id="UP000520156">
    <property type="component" value="Unassembled WGS sequence"/>
</dbReference>
<feature type="transmembrane region" description="Helical" evidence="2">
    <location>
        <begin position="12"/>
        <end position="35"/>
    </location>
</feature>
<evidence type="ECO:0000256" key="2">
    <source>
        <dbReference type="SAM" id="Phobius"/>
    </source>
</evidence>
<feature type="transmembrane region" description="Helical" evidence="2">
    <location>
        <begin position="79"/>
        <end position="96"/>
    </location>
</feature>
<keyword evidence="2" id="KW-0812">Transmembrane</keyword>
<feature type="transmembrane region" description="Helical" evidence="2">
    <location>
        <begin position="269"/>
        <end position="287"/>
    </location>
</feature>
<organism evidence="3 4">
    <name type="scientific">Novosphingobium aerophilum</name>
    <dbReference type="NCBI Taxonomy" id="2839843"/>
    <lineage>
        <taxon>Bacteria</taxon>
        <taxon>Pseudomonadati</taxon>
        <taxon>Pseudomonadota</taxon>
        <taxon>Alphaproteobacteria</taxon>
        <taxon>Sphingomonadales</taxon>
        <taxon>Sphingomonadaceae</taxon>
        <taxon>Novosphingobium</taxon>
    </lineage>
</organism>
<feature type="transmembrane region" description="Helical" evidence="2">
    <location>
        <begin position="143"/>
        <end position="166"/>
    </location>
</feature>
<dbReference type="GO" id="GO:0008643">
    <property type="term" value="P:carbohydrate transport"/>
    <property type="evidence" value="ECO:0007669"/>
    <property type="project" value="InterPro"/>
</dbReference>
<evidence type="ECO:0000313" key="3">
    <source>
        <dbReference type="EMBL" id="MBC2650333.1"/>
    </source>
</evidence>
<feature type="transmembrane region" description="Helical" evidence="2">
    <location>
        <begin position="178"/>
        <end position="200"/>
    </location>
</feature>
<dbReference type="Gene3D" id="1.20.1250.20">
    <property type="entry name" value="MFS general substrate transporter like domains"/>
    <property type="match status" value="2"/>
</dbReference>
<name>A0A7X1F4T4_9SPHN</name>
<feature type="transmembrane region" description="Helical" evidence="2">
    <location>
        <begin position="235"/>
        <end position="257"/>
    </location>
</feature>
<protein>
    <submittedName>
        <fullName evidence="3">MFS transporter</fullName>
    </submittedName>
</protein>
<dbReference type="GO" id="GO:0005886">
    <property type="term" value="C:plasma membrane"/>
    <property type="evidence" value="ECO:0007669"/>
    <property type="project" value="TreeGrafter"/>
</dbReference>
<dbReference type="AlphaFoldDB" id="A0A7X1F4T4"/>
<dbReference type="PANTHER" id="PTHR11328:SF24">
    <property type="entry name" value="MAJOR FACILITATOR SUPERFAMILY (MFS) PROFILE DOMAIN-CONTAINING PROTEIN"/>
    <property type="match status" value="1"/>
</dbReference>
<dbReference type="PANTHER" id="PTHR11328">
    <property type="entry name" value="MAJOR FACILITATOR SUPERFAMILY DOMAIN-CONTAINING PROTEIN"/>
    <property type="match status" value="1"/>
</dbReference>
<sequence length="434" mass="45593">MALLTSRGERISYAAGDTGFNLVWQSIELYLFFYYVEVLRLPLPVASSIFLIGAVVDWLADPTIGIVADRLSSRLPMRAWVLIGGPAVGLALALAFTDPGLHDPGLTLYVITGHVVLRLCYSLGNIPYAALTTRMSDIRAEHVVLTGLRMQGAALGGIIAALVYALVPTGGDDGARRFLTGAIVLGLLAQPCFLVTALGVRERLRPPLDTVGASPLAQLREFGVLFRQSPALRRLTVTIIASGLSITMVTKGILFLFKQIGHADLGYRAAIVPAVMLLVSVPGWTRLGGRLGRVPTLRVAIVLQLAALALAWACAGSLPLVIVTLSLAILAGCGMSLMFWALVPEIIAELEQRRHAGCAARVFALATTARKLGQALAPPAMAASLMLASDHSILPGLVAGACCAAAAGFLYCPVERAAGSALADHDPPAGRAKD</sequence>
<keyword evidence="4" id="KW-1185">Reference proteome</keyword>
<dbReference type="EMBL" id="JACLAU010000001">
    <property type="protein sequence ID" value="MBC2650333.1"/>
    <property type="molecule type" value="Genomic_DNA"/>
</dbReference>
<dbReference type="InterPro" id="IPR036259">
    <property type="entry name" value="MFS_trans_sf"/>
</dbReference>
<evidence type="ECO:0000313" key="4">
    <source>
        <dbReference type="Proteomes" id="UP000520156"/>
    </source>
</evidence>
<comment type="similarity">
    <text evidence="1">Belongs to the sodium:galactoside symporter (TC 2.A.2) family.</text>
</comment>
<dbReference type="Pfam" id="PF13347">
    <property type="entry name" value="MFS_2"/>
    <property type="match status" value="1"/>
</dbReference>
<feature type="transmembrane region" description="Helical" evidence="2">
    <location>
        <begin position="324"/>
        <end position="343"/>
    </location>
</feature>
<accession>A0A7X1F4T4</accession>
<gene>
    <name evidence="3" type="ORF">H7F49_01280</name>
</gene>
<comment type="caution">
    <text evidence="3">The sequence shown here is derived from an EMBL/GenBank/DDBJ whole genome shotgun (WGS) entry which is preliminary data.</text>
</comment>
<keyword evidence="2" id="KW-0472">Membrane</keyword>
<feature type="transmembrane region" description="Helical" evidence="2">
    <location>
        <begin position="299"/>
        <end position="318"/>
    </location>
</feature>
<proteinExistence type="inferred from homology"/>